<dbReference type="SMART" id="SM00448">
    <property type="entry name" value="REC"/>
    <property type="match status" value="1"/>
</dbReference>
<keyword evidence="4" id="KW-0804">Transcription</keyword>
<protein>
    <submittedName>
        <fullName evidence="9">Transcriptional regulator</fullName>
    </submittedName>
</protein>
<reference evidence="10" key="1">
    <citation type="journal article" date="2019" name="Int. J. Syst. Evol. Microbiol.">
        <title>The Global Catalogue of Microorganisms (GCM) 10K type strain sequencing project: providing services to taxonomists for standard genome sequencing and annotation.</title>
        <authorList>
            <consortium name="The Broad Institute Genomics Platform"/>
            <consortium name="The Broad Institute Genome Sequencing Center for Infectious Disease"/>
            <person name="Wu L."/>
            <person name="Ma J."/>
        </authorList>
    </citation>
    <scope>NUCLEOTIDE SEQUENCE [LARGE SCALE GENOMIC DNA]</scope>
    <source>
        <strain evidence="10">CGMCC 1.12931</strain>
    </source>
</reference>
<dbReference type="InterPro" id="IPR050595">
    <property type="entry name" value="Bact_response_regulator"/>
</dbReference>
<keyword evidence="3" id="KW-0238">DNA-binding</keyword>
<dbReference type="InterPro" id="IPR036388">
    <property type="entry name" value="WH-like_DNA-bd_sf"/>
</dbReference>
<dbReference type="Pfam" id="PF13545">
    <property type="entry name" value="HTH_Crp_2"/>
    <property type="match status" value="1"/>
</dbReference>
<evidence type="ECO:0000259" key="6">
    <source>
        <dbReference type="PROSITE" id="PS50042"/>
    </source>
</evidence>
<dbReference type="SUPFAM" id="SSF46785">
    <property type="entry name" value="Winged helix' DNA-binding domain"/>
    <property type="match status" value="1"/>
</dbReference>
<sequence>MSKRVLLIEDDKTVRENTEELLMLSDYTVFTAKNGKEGVEKAKSELPDIIVCDVMMPEMDGYDVLTNLAQDDTTLEIPFIFLSAKTDHKDVRKGMELGADDYLTKPFEEEDLINAIESRIAKTDILKAKRSEKKSEIKQNLNIEHFKERLKNFATKRYTAGSYVYQPGEAATNLYLIKNGVVKTFQIDDSGKELITGLHKVDSFFGNLIFKKPVEYKEFAAALEDAEIHCIPKQEVQSFLEDNHHVLYDIIDLLDENLEETKHQLLDMAYSSVQRKTAQTILLFTERLKRNKLSQIRISRSDLAAVAGIASESLIRTLSKFKKEGILEIEGRNIKIIDFDALEKIK</sequence>
<keyword evidence="1 5" id="KW-0597">Phosphoprotein</keyword>
<organism evidence="9 10">
    <name type="scientific">Psychroflexus planctonicus</name>
    <dbReference type="NCBI Taxonomy" id="1526575"/>
    <lineage>
        <taxon>Bacteria</taxon>
        <taxon>Pseudomonadati</taxon>
        <taxon>Bacteroidota</taxon>
        <taxon>Flavobacteriia</taxon>
        <taxon>Flavobacteriales</taxon>
        <taxon>Flavobacteriaceae</taxon>
        <taxon>Psychroflexus</taxon>
    </lineage>
</organism>
<dbReference type="Gene3D" id="1.10.10.10">
    <property type="entry name" value="Winged helix-like DNA-binding domain superfamily/Winged helix DNA-binding domain"/>
    <property type="match status" value="1"/>
</dbReference>
<feature type="domain" description="Response regulatory" evidence="7">
    <location>
        <begin position="4"/>
        <end position="120"/>
    </location>
</feature>
<dbReference type="Proteomes" id="UP000599179">
    <property type="component" value="Unassembled WGS sequence"/>
</dbReference>
<dbReference type="PANTHER" id="PTHR44591">
    <property type="entry name" value="STRESS RESPONSE REGULATOR PROTEIN 1"/>
    <property type="match status" value="1"/>
</dbReference>
<dbReference type="Gene3D" id="2.60.120.10">
    <property type="entry name" value="Jelly Rolls"/>
    <property type="match status" value="1"/>
</dbReference>
<gene>
    <name evidence="9" type="ORF">GCM10010832_02250</name>
</gene>
<dbReference type="SUPFAM" id="SSF51206">
    <property type="entry name" value="cAMP-binding domain-like"/>
    <property type="match status" value="1"/>
</dbReference>
<dbReference type="InterPro" id="IPR011006">
    <property type="entry name" value="CheY-like_superfamily"/>
</dbReference>
<dbReference type="SMART" id="SM00419">
    <property type="entry name" value="HTH_CRP"/>
    <property type="match status" value="1"/>
</dbReference>
<keyword evidence="2" id="KW-0805">Transcription regulation</keyword>
<feature type="modified residue" description="4-aspartylphosphate" evidence="5">
    <location>
        <position position="53"/>
    </location>
</feature>
<evidence type="ECO:0000313" key="9">
    <source>
        <dbReference type="EMBL" id="GGE25054.1"/>
    </source>
</evidence>
<proteinExistence type="predicted"/>
<dbReference type="InterPro" id="IPR014710">
    <property type="entry name" value="RmlC-like_jellyroll"/>
</dbReference>
<dbReference type="InterPro" id="IPR001789">
    <property type="entry name" value="Sig_transdc_resp-reg_receiver"/>
</dbReference>
<feature type="domain" description="Cyclic nucleotide-binding" evidence="6">
    <location>
        <begin position="137"/>
        <end position="257"/>
    </location>
</feature>
<dbReference type="InterPro" id="IPR018490">
    <property type="entry name" value="cNMP-bd_dom_sf"/>
</dbReference>
<dbReference type="EMBL" id="BMGM01000001">
    <property type="protein sequence ID" value="GGE25054.1"/>
    <property type="molecule type" value="Genomic_DNA"/>
</dbReference>
<dbReference type="Pfam" id="PF00072">
    <property type="entry name" value="Response_reg"/>
    <property type="match status" value="1"/>
</dbReference>
<dbReference type="CDD" id="cd00038">
    <property type="entry name" value="CAP_ED"/>
    <property type="match status" value="1"/>
</dbReference>
<evidence type="ECO:0000256" key="3">
    <source>
        <dbReference type="ARBA" id="ARBA00023125"/>
    </source>
</evidence>
<comment type="caution">
    <text evidence="9">The sequence shown here is derived from an EMBL/GenBank/DDBJ whole genome shotgun (WGS) entry which is preliminary data.</text>
</comment>
<dbReference type="InterPro" id="IPR036390">
    <property type="entry name" value="WH_DNA-bd_sf"/>
</dbReference>
<evidence type="ECO:0000259" key="8">
    <source>
        <dbReference type="PROSITE" id="PS51063"/>
    </source>
</evidence>
<dbReference type="InterPro" id="IPR012318">
    <property type="entry name" value="HTH_CRP"/>
</dbReference>
<dbReference type="PROSITE" id="PS50110">
    <property type="entry name" value="RESPONSE_REGULATORY"/>
    <property type="match status" value="1"/>
</dbReference>
<name>A0ABQ1SBS7_9FLAO</name>
<dbReference type="PROSITE" id="PS50042">
    <property type="entry name" value="CNMP_BINDING_3"/>
    <property type="match status" value="1"/>
</dbReference>
<dbReference type="SMART" id="SM00100">
    <property type="entry name" value="cNMP"/>
    <property type="match status" value="1"/>
</dbReference>
<evidence type="ECO:0000259" key="7">
    <source>
        <dbReference type="PROSITE" id="PS50110"/>
    </source>
</evidence>
<evidence type="ECO:0000256" key="2">
    <source>
        <dbReference type="ARBA" id="ARBA00023015"/>
    </source>
</evidence>
<dbReference type="SUPFAM" id="SSF52172">
    <property type="entry name" value="CheY-like"/>
    <property type="match status" value="1"/>
</dbReference>
<keyword evidence="10" id="KW-1185">Reference proteome</keyword>
<dbReference type="Gene3D" id="3.40.50.2300">
    <property type="match status" value="1"/>
</dbReference>
<dbReference type="CDD" id="cd17574">
    <property type="entry name" value="REC_OmpR"/>
    <property type="match status" value="1"/>
</dbReference>
<dbReference type="PANTHER" id="PTHR44591:SF3">
    <property type="entry name" value="RESPONSE REGULATORY DOMAIN-CONTAINING PROTEIN"/>
    <property type="match status" value="1"/>
</dbReference>
<dbReference type="Pfam" id="PF00027">
    <property type="entry name" value="cNMP_binding"/>
    <property type="match status" value="1"/>
</dbReference>
<dbReference type="PROSITE" id="PS51063">
    <property type="entry name" value="HTH_CRP_2"/>
    <property type="match status" value="1"/>
</dbReference>
<feature type="domain" description="HTH crp-type" evidence="8">
    <location>
        <begin position="271"/>
        <end position="340"/>
    </location>
</feature>
<evidence type="ECO:0000256" key="1">
    <source>
        <dbReference type="ARBA" id="ARBA00022553"/>
    </source>
</evidence>
<dbReference type="RefSeq" id="WP_188457235.1">
    <property type="nucleotide sequence ID" value="NZ_BMGM01000001.1"/>
</dbReference>
<accession>A0ABQ1SBS7</accession>
<dbReference type="InterPro" id="IPR000595">
    <property type="entry name" value="cNMP-bd_dom"/>
</dbReference>
<evidence type="ECO:0000256" key="4">
    <source>
        <dbReference type="ARBA" id="ARBA00023163"/>
    </source>
</evidence>
<evidence type="ECO:0000256" key="5">
    <source>
        <dbReference type="PROSITE-ProRule" id="PRU00169"/>
    </source>
</evidence>
<evidence type="ECO:0000313" key="10">
    <source>
        <dbReference type="Proteomes" id="UP000599179"/>
    </source>
</evidence>